<comment type="caution">
    <text evidence="2">The sequence shown here is derived from an EMBL/GenBank/DDBJ whole genome shotgun (WGS) entry which is preliminary data.</text>
</comment>
<keyword evidence="3" id="KW-1185">Reference proteome</keyword>
<name>W6JTL7_9MICO</name>
<gene>
    <name evidence="2" type="ORF">BN11_140010</name>
</gene>
<dbReference type="AlphaFoldDB" id="W6JTL7"/>
<organism evidence="2 3">
    <name type="scientific">Nostocoides australiense Ben110</name>
    <dbReference type="NCBI Taxonomy" id="1193182"/>
    <lineage>
        <taxon>Bacteria</taxon>
        <taxon>Bacillati</taxon>
        <taxon>Actinomycetota</taxon>
        <taxon>Actinomycetes</taxon>
        <taxon>Micrococcales</taxon>
        <taxon>Intrasporangiaceae</taxon>
        <taxon>Nostocoides</taxon>
    </lineage>
</organism>
<reference evidence="2 3" key="1">
    <citation type="journal article" date="2013" name="ISME J.">
        <title>A metabolic model for members of the genus Tetrasphaera involved in enhanced biological phosphorus removal.</title>
        <authorList>
            <person name="Kristiansen R."/>
            <person name="Nguyen H.T.T."/>
            <person name="Saunders A.M."/>
            <person name="Nielsen J.L."/>
            <person name="Wimmer R."/>
            <person name="Le V.Q."/>
            <person name="McIlroy S.J."/>
            <person name="Petrovski S."/>
            <person name="Seviour R.J."/>
            <person name="Calteau A."/>
            <person name="Nielsen K.L."/>
            <person name="Nielsen P.H."/>
        </authorList>
    </citation>
    <scope>NUCLEOTIDE SEQUENCE [LARGE SCALE GENOMIC DNA]</scope>
    <source>
        <strain evidence="2 3">Ben110</strain>
    </source>
</reference>
<protein>
    <submittedName>
        <fullName evidence="2">Uncharacterized protein</fullName>
    </submittedName>
</protein>
<evidence type="ECO:0000313" key="3">
    <source>
        <dbReference type="Proteomes" id="UP000035763"/>
    </source>
</evidence>
<accession>W6JTL7</accession>
<feature type="region of interest" description="Disordered" evidence="1">
    <location>
        <begin position="1"/>
        <end position="35"/>
    </location>
</feature>
<evidence type="ECO:0000256" key="1">
    <source>
        <dbReference type="SAM" id="MobiDB-lite"/>
    </source>
</evidence>
<evidence type="ECO:0000313" key="2">
    <source>
        <dbReference type="EMBL" id="CCH72162.1"/>
    </source>
</evidence>
<sequence>MNRHLHGRSSGDALAAKRPAPAPIPPARLTADPAR</sequence>
<proteinExistence type="predicted"/>
<dbReference type="EMBL" id="CAJA01000046">
    <property type="protein sequence ID" value="CCH72162.1"/>
    <property type="molecule type" value="Genomic_DNA"/>
</dbReference>
<dbReference type="Proteomes" id="UP000035763">
    <property type="component" value="Unassembled WGS sequence"/>
</dbReference>